<proteinExistence type="predicted"/>
<dbReference type="SMART" id="SM00248">
    <property type="entry name" value="ANK"/>
    <property type="match status" value="2"/>
</dbReference>
<organism evidence="1 2">
    <name type="scientific">Durusdinium trenchii</name>
    <dbReference type="NCBI Taxonomy" id="1381693"/>
    <lineage>
        <taxon>Eukaryota</taxon>
        <taxon>Sar</taxon>
        <taxon>Alveolata</taxon>
        <taxon>Dinophyceae</taxon>
        <taxon>Suessiales</taxon>
        <taxon>Symbiodiniaceae</taxon>
        <taxon>Durusdinium</taxon>
    </lineage>
</organism>
<keyword evidence="2" id="KW-1185">Reference proteome</keyword>
<dbReference type="Proteomes" id="UP001642484">
    <property type="component" value="Unassembled WGS sequence"/>
</dbReference>
<dbReference type="Gene3D" id="1.25.40.20">
    <property type="entry name" value="Ankyrin repeat-containing domain"/>
    <property type="match status" value="1"/>
</dbReference>
<dbReference type="InterPro" id="IPR027417">
    <property type="entry name" value="P-loop_NTPase"/>
</dbReference>
<name>A0ABP0H6Y9_9DINO</name>
<comment type="caution">
    <text evidence="1">The sequence shown here is derived from an EMBL/GenBank/DDBJ whole genome shotgun (WGS) entry which is preliminary data.</text>
</comment>
<dbReference type="SUPFAM" id="SSF52540">
    <property type="entry name" value="P-loop containing nucleoside triphosphate hydrolases"/>
    <property type="match status" value="1"/>
</dbReference>
<dbReference type="EMBL" id="CAXAMN010000037">
    <property type="protein sequence ID" value="CAK8985994.1"/>
    <property type="molecule type" value="Genomic_DNA"/>
</dbReference>
<dbReference type="SUPFAM" id="SSF56112">
    <property type="entry name" value="Protein kinase-like (PK-like)"/>
    <property type="match status" value="1"/>
</dbReference>
<gene>
    <name evidence="1" type="ORF">CCMP2556_LOCUS351</name>
</gene>
<sequence length="1600" mass="179303">METIVTQKELLFAAEQGYFIEDESVETGPQASEDAKKEILGDVELLSEDQKSSMLALKEPAKYNTMKLKRVSLSFSGASVFFFTPYRADGTPMPASVMKFDSKECVEDEVAKTEKYRGLFGSTTPQVKDLILVDKEGPCSIMQIDLCGGVFGLPEFAKAPPVQTLASILEVELESPSHQVEVIPIINEALERRMFHFTMSARKIKTLSLANTYKLVRFVGHGILNRAKEGAKRGAKNPALAAGFQRPVEIDELDPDGHMIQELCGRKQTVRDLFQKFADMEQSLSEIQRKVVVGLSHNDLHGGNLLVDSQGLVWLIDFATVKEDQHVLMDLTKFLSACTFMYLQDKVNEKHVKSLAKMLSCTPDATTDLPLAFLSDASEDPIAIFFFRIISRLRFCMCVYESGPGSPENDGLPFAIALFSWSARMLSYSEPSLYQKTRALYWSIAGMQRLLWSIGHDVGPTATKWIEENRSLWEGQKGRRLSSSVATDKQAVAAYQFELELPTYLSQAGASEAWSSDILTREKVNVSESCVPLTSKFDGRLNTRSHSLSAKAEQLLNSFKPVFKAFAPALLEQDLFSGRLLIVGDAGSGKSVLTKQIFATLAQDQVKACQALHDLPKVKDDDGRDMMPKLNVAFLPVRVPLVDLSRQLEETPEDEISLEADVISDLLNTFVAKKYGQDSNLLMLVQDMRNAAMPDFEDEEVAFGLVLLLDGLDEASSRRLMVLDYIKSLLAHEQNHFPILTSRPGVLASVENERLGSEGYISVSLTRLATEDALTLASRTLERLGESKDFQKKICNILGNPGYASLTGNPLCLNLLTHVLRKAQKDPGVASSSSTTLLTKSEIYQKAFKLMLHQSDAAKFMSRDGQSDTEMIKHLEALKSSAARKLYQQISWQGQCSRKRVFTLEECAKIGSDEKLMASFSHCLKESRLPVFQQVDSGKGPQQYQLSHLSFQEVLAAEFVAGVMRYSSTANQVRPYLSFLTSDTLQALGRERLAEPWWLATWIAVGDLLEEEDFSKWCSVLAEDERCKLKPGALCFQKGCELAKVKLVHLTLPRHLSAEEVELRRLGTFFEVVWVDLEACKVQLKPHCHNWMEEKLMKKFSVDNDVFFSGKPLDSTIISWRADGVNCLAAEAARIGCWSLAQGLSAHGVHVCARNNQQKNVYTNALLNSDWQLCRWLAARQVQLFPGITGGDDGDICILGHRWHHEEARNVQRPFPSCMQLAALKLKLTGVLREAFEGTLQFRGDELDVNFSDIRSGVSLLMLAAAGSHPKLVGELLQKRAWVNSRSCEGCTALSFALDCTGNDETANRCVQILLEAKADVTVKTGATYDGSFMCEWFGKGIPLGSCPIFAKHEKKLELLCNAGYDMTARSDHGLNAMFFAGFFVDEDEVASRLVAKVKEYGLKFTDDMTDYRDPHRNIQKIPWHSSHPPLLLDQRWRLVPLYSSKQVLQMQIEQGCSWKSCADKAVPKGTIFPWFIQAMMHHPSTMIGDAFMWHVWMDIGLEPSYGFTPMAMLGTPTAIFWCCIMGAQWNTSMWFEIFNSYAKWYETPLNDTKPKWFKECMTVVGLLPALTTVFNNARTDWLQGRMDQYQRQLAEQKKR</sequence>
<dbReference type="Gene3D" id="3.40.50.300">
    <property type="entry name" value="P-loop containing nucleotide triphosphate hydrolases"/>
    <property type="match status" value="1"/>
</dbReference>
<dbReference type="InterPro" id="IPR011009">
    <property type="entry name" value="Kinase-like_dom_sf"/>
</dbReference>
<accession>A0ABP0H6Y9</accession>
<dbReference type="InterPro" id="IPR036770">
    <property type="entry name" value="Ankyrin_rpt-contain_sf"/>
</dbReference>
<dbReference type="InterPro" id="IPR002110">
    <property type="entry name" value="Ankyrin_rpt"/>
</dbReference>
<protein>
    <submittedName>
        <fullName evidence="1">Uncharacterized protein</fullName>
    </submittedName>
</protein>
<evidence type="ECO:0000313" key="2">
    <source>
        <dbReference type="Proteomes" id="UP001642484"/>
    </source>
</evidence>
<dbReference type="SUPFAM" id="SSF48403">
    <property type="entry name" value="Ankyrin repeat"/>
    <property type="match status" value="1"/>
</dbReference>
<evidence type="ECO:0000313" key="1">
    <source>
        <dbReference type="EMBL" id="CAK8985994.1"/>
    </source>
</evidence>
<reference evidence="1 2" key="1">
    <citation type="submission" date="2024-02" db="EMBL/GenBank/DDBJ databases">
        <authorList>
            <person name="Chen Y."/>
            <person name="Shah S."/>
            <person name="Dougan E. K."/>
            <person name="Thang M."/>
            <person name="Chan C."/>
        </authorList>
    </citation>
    <scope>NUCLEOTIDE SEQUENCE [LARGE SCALE GENOMIC DNA]</scope>
</reference>